<proteinExistence type="predicted"/>
<protein>
    <submittedName>
        <fullName evidence="2">Uncharacterized protein LOC114828487</fullName>
    </submittedName>
</protein>
<organism evidence="1 2">
    <name type="scientific">Galendromus occidentalis</name>
    <name type="common">western predatory mite</name>
    <dbReference type="NCBI Taxonomy" id="34638"/>
    <lineage>
        <taxon>Eukaryota</taxon>
        <taxon>Metazoa</taxon>
        <taxon>Ecdysozoa</taxon>
        <taxon>Arthropoda</taxon>
        <taxon>Chelicerata</taxon>
        <taxon>Arachnida</taxon>
        <taxon>Acari</taxon>
        <taxon>Parasitiformes</taxon>
        <taxon>Mesostigmata</taxon>
        <taxon>Gamasina</taxon>
        <taxon>Phytoseioidea</taxon>
        <taxon>Phytoseiidae</taxon>
        <taxon>Typhlodrominae</taxon>
        <taxon>Galendromus</taxon>
    </lineage>
</organism>
<sequence>MQNFYNFTAQDVFTLPASTDKISVAPDKLLVTSLTKVMLRVLDLGEKGVETHSFETRSVVDELAYCEANNHIATVEGKILQVYRSWWSDLRLTTIGVAVCFAWCKTSGRLAVFDGRKITVYEDLEPSFEVHGVEEVEQIRLSENVVALSTSKFTLVFTLLEEKYETPDDEIIWNFDSPDLIVNRQSLSSLTSTEGGSRSEVPEDFNEAYRPGRPIYGLNITVENLCSHSKYQAKVILFKRVQPHFMQLVSYVNRSEEKNQDPLSPEKGEVEYVTLIIAHGNKCELFGVLGADARGELELPEKPGSLAVDECFLHILTPSMLRTYSVPIPGITKDWDPFLLSTHLMSMNCLLMSQDHLVVVSGRDMGDVTVYSLLKPTTSEFYGDLVLSRDRVVLRRAEDVVRLQVRVHGEACSERLLEFYRRIEDAAPRLTIDAALRNSSPDSGVVEEALENSDIRELLTEEGFLTELGSTLLCKYPSMLPLVLNKCTYISPKVLREKIAVATPDIAMAICDYVCNHLHRGGEAGKLHKRMITRNIPDWVYELPPFDGRGPDAKCKEEENCVCLRCTAGLLYGVVVLASAPKKIRHEVLMPELLDESSIPDLLKLACLLPLSKSSSADPEDFEPVSGIIVRLAQKYTKTSQPLAQHLLTALSDVLSLTDFLKCVPESSPSLLPWVQNGLMRERARKLKQEIVSLGTEIRPLLP</sequence>
<evidence type="ECO:0000313" key="2">
    <source>
        <dbReference type="RefSeq" id="XP_028968654.1"/>
    </source>
</evidence>
<reference evidence="2" key="1">
    <citation type="submission" date="2025-08" db="UniProtKB">
        <authorList>
            <consortium name="RefSeq"/>
        </authorList>
    </citation>
    <scope>IDENTIFICATION</scope>
</reference>
<evidence type="ECO:0000313" key="1">
    <source>
        <dbReference type="Proteomes" id="UP000694867"/>
    </source>
</evidence>
<dbReference type="KEGG" id="goe:114828487"/>
<dbReference type="GO" id="GO:0005737">
    <property type="term" value="C:cytoplasm"/>
    <property type="evidence" value="ECO:0007669"/>
    <property type="project" value="TreeGrafter"/>
</dbReference>
<dbReference type="Proteomes" id="UP000694867">
    <property type="component" value="Unplaced"/>
</dbReference>
<dbReference type="RefSeq" id="XP_028968654.1">
    <property type="nucleotide sequence ID" value="XM_029112821.1"/>
</dbReference>
<gene>
    <name evidence="2" type="primary">LOC114828487</name>
</gene>
<keyword evidence="1" id="KW-1185">Reference proteome</keyword>
<dbReference type="AlphaFoldDB" id="A0AAJ7WIS3"/>
<dbReference type="GeneID" id="114828487"/>
<dbReference type="InterPro" id="IPR017216">
    <property type="entry name" value="HPS3"/>
</dbReference>
<name>A0AAJ7WIS3_9ACAR</name>
<accession>A0AAJ7WIS3</accession>
<dbReference type="PANTHER" id="PTHR28633">
    <property type="entry name" value="HERMANSKY-PUDLAK SYNDROME 3 PROTEIN"/>
    <property type="match status" value="1"/>
</dbReference>
<dbReference type="PANTHER" id="PTHR28633:SF1">
    <property type="entry name" value="BLOC-2 COMPLEX MEMBER HPS3"/>
    <property type="match status" value="1"/>
</dbReference>